<dbReference type="PANTHER" id="PTHR23024">
    <property type="entry name" value="ARYLACETAMIDE DEACETYLASE"/>
    <property type="match status" value="1"/>
</dbReference>
<dbReference type="GO" id="GO:0016787">
    <property type="term" value="F:hydrolase activity"/>
    <property type="evidence" value="ECO:0007669"/>
    <property type="project" value="InterPro"/>
</dbReference>
<dbReference type="InterPro" id="IPR029058">
    <property type="entry name" value="AB_hydrolase_fold"/>
</dbReference>
<dbReference type="SUPFAM" id="SSF53474">
    <property type="entry name" value="alpha/beta-Hydrolases"/>
    <property type="match status" value="1"/>
</dbReference>
<feature type="domain" description="Alpha/beta hydrolase fold-3" evidence="2">
    <location>
        <begin position="77"/>
        <end position="300"/>
    </location>
</feature>
<evidence type="ECO:0000259" key="2">
    <source>
        <dbReference type="Pfam" id="PF07859"/>
    </source>
</evidence>
<evidence type="ECO:0000313" key="3">
    <source>
        <dbReference type="EMBL" id="SPC92403.1"/>
    </source>
</evidence>
<accession>A0A2N9FYT9</accession>
<organism evidence="3">
    <name type="scientific">Fagus sylvatica</name>
    <name type="common">Beechnut</name>
    <dbReference type="NCBI Taxonomy" id="28930"/>
    <lineage>
        <taxon>Eukaryota</taxon>
        <taxon>Viridiplantae</taxon>
        <taxon>Streptophyta</taxon>
        <taxon>Embryophyta</taxon>
        <taxon>Tracheophyta</taxon>
        <taxon>Spermatophyta</taxon>
        <taxon>Magnoliopsida</taxon>
        <taxon>eudicotyledons</taxon>
        <taxon>Gunneridae</taxon>
        <taxon>Pentapetalae</taxon>
        <taxon>rosids</taxon>
        <taxon>fabids</taxon>
        <taxon>Fagales</taxon>
        <taxon>Fagaceae</taxon>
        <taxon>Fagus</taxon>
    </lineage>
</organism>
<protein>
    <recommendedName>
        <fullName evidence="2">Alpha/beta hydrolase fold-3 domain-containing protein</fullName>
    </recommendedName>
</protein>
<dbReference type="Pfam" id="PF07859">
    <property type="entry name" value="Abhydrolase_3"/>
    <property type="match status" value="1"/>
</dbReference>
<dbReference type="Gene3D" id="3.40.50.1820">
    <property type="entry name" value="alpha/beta hydrolase"/>
    <property type="match status" value="1"/>
</dbReference>
<reference evidence="3" key="1">
    <citation type="submission" date="2018-02" db="EMBL/GenBank/DDBJ databases">
        <authorList>
            <person name="Cohen D.B."/>
            <person name="Kent A.D."/>
        </authorList>
    </citation>
    <scope>NUCLEOTIDE SEQUENCE</scope>
</reference>
<proteinExistence type="inferred from homology"/>
<dbReference type="AlphaFoldDB" id="A0A2N9FYT9"/>
<gene>
    <name evidence="3" type="ORF">FSB_LOCUS20285</name>
</gene>
<dbReference type="InterPro" id="IPR013094">
    <property type="entry name" value="AB_hydrolase_3"/>
</dbReference>
<dbReference type="InterPro" id="IPR050466">
    <property type="entry name" value="Carboxylest/Gibb_receptor"/>
</dbReference>
<name>A0A2N9FYT9_FAGSY</name>
<comment type="similarity">
    <text evidence="1">Belongs to the 'GDXG' lipolytic enzyme family.</text>
</comment>
<dbReference type="EMBL" id="OIVN01001302">
    <property type="protein sequence ID" value="SPC92403.1"/>
    <property type="molecule type" value="Genomic_DNA"/>
</dbReference>
<evidence type="ECO:0000256" key="1">
    <source>
        <dbReference type="ARBA" id="ARBA00010515"/>
    </source>
</evidence>
<dbReference type="PANTHER" id="PTHR23024:SF577">
    <property type="entry name" value="CARBOXYLESTERASE 2-RELATED"/>
    <property type="match status" value="1"/>
</dbReference>
<sequence length="323" mass="36058">MNPSKAEVSLEVPPYLRVYKDGTLERLAGTQVAPSGFDPQTKVESKDIVIIPETGVSARLYRLINNSDDDHKKLPLVLYFHGGAFCISSTSDPFYHNSLNALVADANFIVVSVNYRIAPEHPLPAAYEDCWAALNWVASKAGHDEPWLKDKADFERVFLVGDSAGANIAHHLAIRAMNNSDLLAGNNLIKLIGIGLINPYFWGEKPIGLEVTDPVRKSMVDKWWDYVCPSDKGGDDLLINPFVDGAPSLANLACQKVFVIVAEKDILRDRGKFYYEKLVNSEWRGKAEMMEIEGEDHVFHIFDPTCQKAKILIQRLASFINQL</sequence>